<feature type="transmembrane region" description="Helical" evidence="7">
    <location>
        <begin position="143"/>
        <end position="164"/>
    </location>
</feature>
<evidence type="ECO:0000313" key="10">
    <source>
        <dbReference type="Proteomes" id="UP001175001"/>
    </source>
</evidence>
<evidence type="ECO:0000256" key="5">
    <source>
        <dbReference type="ARBA" id="ARBA00038359"/>
    </source>
</evidence>
<feature type="compositionally biased region" description="Basic residues" evidence="6">
    <location>
        <begin position="312"/>
        <end position="323"/>
    </location>
</feature>
<sequence>MVREIPLSVLFTWPQPNYVDPMSTVGLTVNVIIANKHYYWDRHVWDVPITAFTGVLKVAFSAKLIFVYASTFTRQSLLCFYYRLVADSGIKWFGWALHATVFLNVAAVITFTCLGIWQCNPISAYWTLSPPAGAYCLDEGKTVLGIGIVNCFIDLLVTVLPIPLVRKLQMPLQQRIGIIILLSMGLLVVVAGVVRTYYIWKGLIASYDETWYTFPLWIAAAVEINLGVICACMPALRPFIKRCVAPAFSSVSSRISSLISGSSTTPENSTVQNSRHSRGNGSYQKFRNNRKTNDPTSTSSADSSTLKEIGKAKHPHITHHHHTTSIDADTDADHHDHDHHDNGNDDEVSFLPHPHARDIAYNVTPRLPPPPPRSPLQITYRQSFELVSLDRRQERRDGSTSPRSPRRQRQGRRQQEQEQQLELDPRGRLEGSAAFGCQTRVSSRHGVSGDEGEEEVEERYDDDVEGGRRRRRR</sequence>
<proteinExistence type="inferred from homology"/>
<feature type="compositionally biased region" description="Basic and acidic residues" evidence="6">
    <location>
        <begin position="388"/>
        <end position="398"/>
    </location>
</feature>
<comment type="similarity">
    <text evidence="5">Belongs to the SAT4 family.</text>
</comment>
<feature type="domain" description="Rhodopsin" evidence="8">
    <location>
        <begin position="24"/>
        <end position="242"/>
    </location>
</feature>
<feature type="region of interest" description="Disordered" evidence="6">
    <location>
        <begin position="361"/>
        <end position="380"/>
    </location>
</feature>
<feature type="transmembrane region" description="Helical" evidence="7">
    <location>
        <begin position="176"/>
        <end position="200"/>
    </location>
</feature>
<organism evidence="9 10">
    <name type="scientific">Lasiodiplodia hormozganensis</name>
    <dbReference type="NCBI Taxonomy" id="869390"/>
    <lineage>
        <taxon>Eukaryota</taxon>
        <taxon>Fungi</taxon>
        <taxon>Dikarya</taxon>
        <taxon>Ascomycota</taxon>
        <taxon>Pezizomycotina</taxon>
        <taxon>Dothideomycetes</taxon>
        <taxon>Dothideomycetes incertae sedis</taxon>
        <taxon>Botryosphaeriales</taxon>
        <taxon>Botryosphaeriaceae</taxon>
        <taxon>Lasiodiplodia</taxon>
    </lineage>
</organism>
<keyword evidence="10" id="KW-1185">Reference proteome</keyword>
<feature type="non-terminal residue" evidence="9">
    <location>
        <position position="1"/>
    </location>
</feature>
<feature type="transmembrane region" description="Helical" evidence="7">
    <location>
        <begin position="49"/>
        <end position="71"/>
    </location>
</feature>
<dbReference type="EMBL" id="JAUJDW010000235">
    <property type="protein sequence ID" value="KAK0609840.1"/>
    <property type="molecule type" value="Genomic_DNA"/>
</dbReference>
<feature type="transmembrane region" description="Helical" evidence="7">
    <location>
        <begin position="92"/>
        <end position="117"/>
    </location>
</feature>
<feature type="compositionally biased region" description="Acidic residues" evidence="6">
    <location>
        <begin position="450"/>
        <end position="464"/>
    </location>
</feature>
<dbReference type="Pfam" id="PF20684">
    <property type="entry name" value="Fung_rhodopsin"/>
    <property type="match status" value="1"/>
</dbReference>
<reference evidence="9" key="1">
    <citation type="submission" date="2023-06" db="EMBL/GenBank/DDBJ databases">
        <title>Multi-omics analyses reveal the molecular pathogenesis toolkit of Lasiodiplodia hormozganensis, a cross-kingdom pathogen.</title>
        <authorList>
            <person name="Felix C."/>
            <person name="Meneses R."/>
            <person name="Goncalves M.F.M."/>
            <person name="Tilleman L."/>
            <person name="Duarte A.S."/>
            <person name="Jorrin-Novo J.V."/>
            <person name="Van De Peer Y."/>
            <person name="Deforce D."/>
            <person name="Van Nieuwerburgh F."/>
            <person name="Esteves A.C."/>
            <person name="Alves A."/>
        </authorList>
    </citation>
    <scope>NUCLEOTIDE SEQUENCE</scope>
    <source>
        <strain evidence="9">CBS 339.90</strain>
    </source>
</reference>
<evidence type="ECO:0000256" key="4">
    <source>
        <dbReference type="ARBA" id="ARBA00023136"/>
    </source>
</evidence>
<evidence type="ECO:0000313" key="9">
    <source>
        <dbReference type="EMBL" id="KAK0609840.1"/>
    </source>
</evidence>
<feature type="compositionally biased region" description="Polar residues" evidence="6">
    <location>
        <begin position="264"/>
        <end position="286"/>
    </location>
</feature>
<gene>
    <name evidence="9" type="ORF">DIS24_g12199</name>
</gene>
<dbReference type="AlphaFoldDB" id="A0AA39U2V4"/>
<protein>
    <recommendedName>
        <fullName evidence="8">Rhodopsin domain-containing protein</fullName>
    </recommendedName>
</protein>
<keyword evidence="2 7" id="KW-0812">Transmembrane</keyword>
<feature type="transmembrane region" description="Helical" evidence="7">
    <location>
        <begin position="212"/>
        <end position="236"/>
    </location>
</feature>
<keyword evidence="3 7" id="KW-1133">Transmembrane helix</keyword>
<evidence type="ECO:0000256" key="3">
    <source>
        <dbReference type="ARBA" id="ARBA00022989"/>
    </source>
</evidence>
<dbReference type="Proteomes" id="UP001175001">
    <property type="component" value="Unassembled WGS sequence"/>
</dbReference>
<accession>A0AA39U2V4</accession>
<dbReference type="PANTHER" id="PTHR33048:SF129">
    <property type="entry name" value="INTEGRAL MEMBRANE PROTEIN-RELATED"/>
    <property type="match status" value="1"/>
</dbReference>
<evidence type="ECO:0000256" key="7">
    <source>
        <dbReference type="SAM" id="Phobius"/>
    </source>
</evidence>
<comment type="subcellular location">
    <subcellularLocation>
        <location evidence="1">Membrane</location>
        <topology evidence="1">Multi-pass membrane protein</topology>
    </subcellularLocation>
</comment>
<keyword evidence="4 7" id="KW-0472">Membrane</keyword>
<evidence type="ECO:0000256" key="2">
    <source>
        <dbReference type="ARBA" id="ARBA00022692"/>
    </source>
</evidence>
<dbReference type="GO" id="GO:0016020">
    <property type="term" value="C:membrane"/>
    <property type="evidence" value="ECO:0007669"/>
    <property type="project" value="UniProtKB-SubCell"/>
</dbReference>
<dbReference type="InterPro" id="IPR052337">
    <property type="entry name" value="SAT4-like"/>
</dbReference>
<evidence type="ECO:0000256" key="1">
    <source>
        <dbReference type="ARBA" id="ARBA00004141"/>
    </source>
</evidence>
<comment type="caution">
    <text evidence="9">The sequence shown here is derived from an EMBL/GenBank/DDBJ whole genome shotgun (WGS) entry which is preliminary data.</text>
</comment>
<feature type="region of interest" description="Disordered" evidence="6">
    <location>
        <begin position="386"/>
        <end position="473"/>
    </location>
</feature>
<dbReference type="PANTHER" id="PTHR33048">
    <property type="entry name" value="PTH11-LIKE INTEGRAL MEMBRANE PROTEIN (AFU_ORTHOLOGUE AFUA_5G11245)"/>
    <property type="match status" value="1"/>
</dbReference>
<evidence type="ECO:0000259" key="8">
    <source>
        <dbReference type="Pfam" id="PF20684"/>
    </source>
</evidence>
<name>A0AA39U2V4_9PEZI</name>
<dbReference type="InterPro" id="IPR049326">
    <property type="entry name" value="Rhodopsin_dom_fungi"/>
</dbReference>
<evidence type="ECO:0000256" key="6">
    <source>
        <dbReference type="SAM" id="MobiDB-lite"/>
    </source>
</evidence>
<feature type="compositionally biased region" description="Basic and acidic residues" evidence="6">
    <location>
        <begin position="331"/>
        <end position="343"/>
    </location>
</feature>
<feature type="region of interest" description="Disordered" evidence="6">
    <location>
        <begin position="258"/>
        <end position="351"/>
    </location>
</feature>